<feature type="active site" description="For GATase activity" evidence="8">
    <location>
        <position position="2"/>
    </location>
</feature>
<accession>A0A178MKE6</accession>
<keyword evidence="8" id="KW-0028">Amino-acid biosynthesis</keyword>
<comment type="pathway">
    <text evidence="1">Amino-acid biosynthesis; L-asparagine biosynthesis; L-asparagine from L-aspartate (L-Gln route): step 1/1.</text>
</comment>
<dbReference type="Pfam" id="PF13537">
    <property type="entry name" value="GATase_7"/>
    <property type="match status" value="1"/>
</dbReference>
<protein>
    <recommendedName>
        <fullName evidence="3">asparagine synthase (glutamine-hydrolyzing)</fullName>
        <ecNumber evidence="3">6.3.5.4</ecNumber>
    </recommendedName>
</protein>
<evidence type="ECO:0000256" key="1">
    <source>
        <dbReference type="ARBA" id="ARBA00005187"/>
    </source>
</evidence>
<evidence type="ECO:0000256" key="2">
    <source>
        <dbReference type="ARBA" id="ARBA00005752"/>
    </source>
</evidence>
<keyword evidence="5 9" id="KW-0067">ATP-binding</keyword>
<dbReference type="AlphaFoldDB" id="A0A178MKE6"/>
<dbReference type="InterPro" id="IPR051786">
    <property type="entry name" value="ASN_synthetase/amidase"/>
</dbReference>
<evidence type="ECO:0000256" key="8">
    <source>
        <dbReference type="PIRSR" id="PIRSR001589-1"/>
    </source>
</evidence>
<evidence type="ECO:0000256" key="7">
    <source>
        <dbReference type="ARBA" id="ARBA00048741"/>
    </source>
</evidence>
<dbReference type="OrthoDB" id="9763290at2"/>
<evidence type="ECO:0000313" key="11">
    <source>
        <dbReference type="EMBL" id="OAN49212.1"/>
    </source>
</evidence>
<dbReference type="SUPFAM" id="SSF52402">
    <property type="entry name" value="Adenine nucleotide alpha hydrolases-like"/>
    <property type="match status" value="1"/>
</dbReference>
<evidence type="ECO:0000256" key="6">
    <source>
        <dbReference type="ARBA" id="ARBA00022962"/>
    </source>
</evidence>
<keyword evidence="6 8" id="KW-0315">Glutamine amidotransferase</keyword>
<evidence type="ECO:0000256" key="3">
    <source>
        <dbReference type="ARBA" id="ARBA00012737"/>
    </source>
</evidence>
<dbReference type="PANTHER" id="PTHR43284:SF1">
    <property type="entry name" value="ASPARAGINE SYNTHETASE"/>
    <property type="match status" value="1"/>
</dbReference>
<dbReference type="SUPFAM" id="SSF56235">
    <property type="entry name" value="N-terminal nucleophile aminohydrolases (Ntn hydrolases)"/>
    <property type="match status" value="1"/>
</dbReference>
<comment type="caution">
    <text evidence="11">The sequence shown here is derived from an EMBL/GenBank/DDBJ whole genome shotgun (WGS) entry which is preliminary data.</text>
</comment>
<dbReference type="STRING" id="1285242.A6A04_03615"/>
<dbReference type="Proteomes" id="UP000078428">
    <property type="component" value="Unassembled WGS sequence"/>
</dbReference>
<feature type="binding site" evidence="9">
    <location>
        <begin position="366"/>
        <end position="367"/>
    </location>
    <ligand>
        <name>ATP</name>
        <dbReference type="ChEBI" id="CHEBI:30616"/>
    </ligand>
</feature>
<feature type="binding site" evidence="9">
    <location>
        <position position="104"/>
    </location>
    <ligand>
        <name>L-glutamine</name>
        <dbReference type="ChEBI" id="CHEBI:58359"/>
    </ligand>
</feature>
<sequence length="585" mass="63235">MCGIAAIFAHGPDAHLVDPMELLRIRDAMRQRGPDAEGAWLGDYGRIVMGHRRLSIIDLSPSGAQPMASEDGGAVIVFNGEIYNYRFLRKRLEAQGVRFRSSSDTEVILEMYRREGPAMLGSLRGMFALAIWDERKKGLLVARDGLGIKPLYLADDGKTLRLASQVKALLAGGKVDTRPDPAGHAGFFLWGHVPEPHTLYRGIRALKPGTWEWWDQDGGRESGCFFDLGAELRHPQPVAGVDLKAALEDSVAHHLIADVPVGVFLSAGLDSTTLAAMASRAAPGRLLSVTLGFSEFSGSEADEVPLAELAAHHFATDHHTVRIPGSDFAAQRERILADMDQPSIDGVNVWFVARAAASCGLKVALSGLGGDELFAGYNTFREIPKMVSRLKPLAGIPALGRGLRLVSAGLVGRFASPKLAGVLEYGTSLSDAYLLRRGLFMPWELDQVMDPDMAAAGLEALSPRLRLAEAAEGMADDLLAISALEMQFYMRNQLLRDADWAGMAHSLEIRVPLVDTALLRGVLALHAGDRAPTKRDMALCAAPALPESILNRPKTGFSVPVAQWLGETSLRGWARRVYTAQTGVS</sequence>
<dbReference type="NCBIfam" id="TIGR01536">
    <property type="entry name" value="asn_synth_AEB"/>
    <property type="match status" value="1"/>
</dbReference>
<comment type="similarity">
    <text evidence="2">Belongs to the asparagine synthetase family.</text>
</comment>
<keyword evidence="12" id="KW-1185">Reference proteome</keyword>
<dbReference type="Pfam" id="PF00733">
    <property type="entry name" value="Asn_synthase"/>
    <property type="match status" value="1"/>
</dbReference>
<dbReference type="EC" id="6.3.5.4" evidence="3"/>
<dbReference type="GO" id="GO:0004066">
    <property type="term" value="F:asparagine synthase (glutamine-hydrolyzing) activity"/>
    <property type="evidence" value="ECO:0007669"/>
    <property type="project" value="UniProtKB-EC"/>
</dbReference>
<comment type="catalytic activity">
    <reaction evidence="7">
        <text>L-aspartate + L-glutamine + ATP + H2O = L-asparagine + L-glutamate + AMP + diphosphate + H(+)</text>
        <dbReference type="Rhea" id="RHEA:12228"/>
        <dbReference type="ChEBI" id="CHEBI:15377"/>
        <dbReference type="ChEBI" id="CHEBI:15378"/>
        <dbReference type="ChEBI" id="CHEBI:29985"/>
        <dbReference type="ChEBI" id="CHEBI:29991"/>
        <dbReference type="ChEBI" id="CHEBI:30616"/>
        <dbReference type="ChEBI" id="CHEBI:33019"/>
        <dbReference type="ChEBI" id="CHEBI:58048"/>
        <dbReference type="ChEBI" id="CHEBI:58359"/>
        <dbReference type="ChEBI" id="CHEBI:456215"/>
        <dbReference type="EC" id="6.3.5.4"/>
    </reaction>
</comment>
<evidence type="ECO:0000256" key="5">
    <source>
        <dbReference type="ARBA" id="ARBA00022840"/>
    </source>
</evidence>
<keyword evidence="4 9" id="KW-0547">Nucleotide-binding</keyword>
<gene>
    <name evidence="11" type="ORF">A6A04_03615</name>
</gene>
<dbReference type="Gene3D" id="3.60.20.10">
    <property type="entry name" value="Glutamine Phosphoribosylpyrophosphate, subunit 1, domain 1"/>
    <property type="match status" value="1"/>
</dbReference>
<evidence type="ECO:0000256" key="9">
    <source>
        <dbReference type="PIRSR" id="PIRSR001589-2"/>
    </source>
</evidence>
<keyword evidence="8" id="KW-0061">Asparagine biosynthesis</keyword>
<dbReference type="RefSeq" id="WP_068493627.1">
    <property type="nucleotide sequence ID" value="NZ_LWQT01000066.1"/>
</dbReference>
<dbReference type="InterPro" id="IPR014729">
    <property type="entry name" value="Rossmann-like_a/b/a_fold"/>
</dbReference>
<dbReference type="CDD" id="cd01991">
    <property type="entry name" value="Asn_synthase_B_C"/>
    <property type="match status" value="1"/>
</dbReference>
<dbReference type="CDD" id="cd00712">
    <property type="entry name" value="AsnB"/>
    <property type="match status" value="1"/>
</dbReference>
<dbReference type="PIRSF" id="PIRSF001589">
    <property type="entry name" value="Asn_synthetase_glu-h"/>
    <property type="match status" value="1"/>
</dbReference>
<dbReference type="InterPro" id="IPR001962">
    <property type="entry name" value="Asn_synthase"/>
</dbReference>
<dbReference type="PROSITE" id="PS51278">
    <property type="entry name" value="GATASE_TYPE_2"/>
    <property type="match status" value="1"/>
</dbReference>
<name>A0A178MKE6_9PROT</name>
<dbReference type="EMBL" id="LWQT01000066">
    <property type="protein sequence ID" value="OAN49212.1"/>
    <property type="molecule type" value="Genomic_DNA"/>
</dbReference>
<organism evidence="11 12">
    <name type="scientific">Paramagnetospirillum marisnigri</name>
    <dbReference type="NCBI Taxonomy" id="1285242"/>
    <lineage>
        <taxon>Bacteria</taxon>
        <taxon>Pseudomonadati</taxon>
        <taxon>Pseudomonadota</taxon>
        <taxon>Alphaproteobacteria</taxon>
        <taxon>Rhodospirillales</taxon>
        <taxon>Magnetospirillaceae</taxon>
        <taxon>Paramagnetospirillum</taxon>
    </lineage>
</organism>
<feature type="domain" description="Glutamine amidotransferase type-2" evidence="10">
    <location>
        <begin position="2"/>
        <end position="217"/>
    </location>
</feature>
<dbReference type="GO" id="GO:0005524">
    <property type="term" value="F:ATP binding"/>
    <property type="evidence" value="ECO:0007669"/>
    <property type="project" value="UniProtKB-KW"/>
</dbReference>
<evidence type="ECO:0000256" key="4">
    <source>
        <dbReference type="ARBA" id="ARBA00022741"/>
    </source>
</evidence>
<dbReference type="GO" id="GO:0006529">
    <property type="term" value="P:asparagine biosynthetic process"/>
    <property type="evidence" value="ECO:0007669"/>
    <property type="project" value="UniProtKB-KW"/>
</dbReference>
<evidence type="ECO:0000259" key="10">
    <source>
        <dbReference type="PROSITE" id="PS51278"/>
    </source>
</evidence>
<dbReference type="Gene3D" id="3.40.50.620">
    <property type="entry name" value="HUPs"/>
    <property type="match status" value="1"/>
</dbReference>
<dbReference type="InterPro" id="IPR006426">
    <property type="entry name" value="Asn_synth_AEB"/>
</dbReference>
<dbReference type="PANTHER" id="PTHR43284">
    <property type="entry name" value="ASPARAGINE SYNTHETASE (GLUTAMINE-HYDROLYZING)"/>
    <property type="match status" value="1"/>
</dbReference>
<dbReference type="InterPro" id="IPR017932">
    <property type="entry name" value="GATase_2_dom"/>
</dbReference>
<dbReference type="InterPro" id="IPR029055">
    <property type="entry name" value="Ntn_hydrolases_N"/>
</dbReference>
<dbReference type="GO" id="GO:0005829">
    <property type="term" value="C:cytosol"/>
    <property type="evidence" value="ECO:0007669"/>
    <property type="project" value="TreeGrafter"/>
</dbReference>
<evidence type="ECO:0000313" key="12">
    <source>
        <dbReference type="Proteomes" id="UP000078428"/>
    </source>
</evidence>
<reference evidence="11 12" key="1">
    <citation type="submission" date="2016-04" db="EMBL/GenBank/DDBJ databases">
        <title>Draft genome sequence of freshwater magnetotactic bacteria Magnetospirillum marisnigri SP-1 and Magnetospirillum moscoviense BB-1.</title>
        <authorList>
            <person name="Koziaeva V."/>
            <person name="Dziuba M.V."/>
            <person name="Ivanov T.M."/>
            <person name="Kuznetsov B."/>
            <person name="Grouzdev D.S."/>
        </authorList>
    </citation>
    <scope>NUCLEOTIDE SEQUENCE [LARGE SCALE GENOMIC DNA]</scope>
    <source>
        <strain evidence="11 12">SP-1</strain>
    </source>
</reference>
<proteinExistence type="inferred from homology"/>
<dbReference type="InterPro" id="IPR033738">
    <property type="entry name" value="AsnB_N"/>
</dbReference>